<proteinExistence type="predicted"/>
<organism evidence="1 2">
    <name type="scientific">Candidatus Merdivivens faecigallinarum</name>
    <dbReference type="NCBI Taxonomy" id="2840871"/>
    <lineage>
        <taxon>Bacteria</taxon>
        <taxon>Pseudomonadati</taxon>
        <taxon>Bacteroidota</taxon>
        <taxon>Bacteroidia</taxon>
        <taxon>Bacteroidales</taxon>
        <taxon>Muribaculaceae</taxon>
        <taxon>Muribaculaceae incertae sedis</taxon>
        <taxon>Candidatus Merdivivens</taxon>
    </lineage>
</organism>
<reference evidence="1" key="1">
    <citation type="submission" date="2020-10" db="EMBL/GenBank/DDBJ databases">
        <authorList>
            <person name="Gilroy R."/>
        </authorList>
    </citation>
    <scope>NUCLEOTIDE SEQUENCE</scope>
    <source>
        <strain evidence="1">B3-2255</strain>
    </source>
</reference>
<gene>
    <name evidence="1" type="ORF">IAC87_07770</name>
</gene>
<sequence>MDDGILAERLREWADTYEDEKYFQEDPIIFPKFFFNRMRTDGIDGINVTNDGGYRLEDIEIAGIIAAHLAWGRRSMIVRDCKRAFDEMEWRPFDYVMGRKWESRLEDSASLHRTVRWSEFAGICRNIEKFYAAGNHSMEILGINGIRTEIYGKADDPKAANKKINMMRRWFVRRNSPVDLGIWTGTDPAELLLPLDVHSHRQAFELGLTGRKGKDLRTVEEITEKLSGIFPGDPCRGDFALFGYGVTSGK</sequence>
<evidence type="ECO:0000313" key="2">
    <source>
        <dbReference type="Proteomes" id="UP000823772"/>
    </source>
</evidence>
<name>A0A9D9J253_9BACT</name>
<protein>
    <submittedName>
        <fullName evidence="1">DUF2400 family protein</fullName>
    </submittedName>
</protein>
<dbReference type="InterPro" id="IPR014127">
    <property type="entry name" value="CHP02757"/>
</dbReference>
<evidence type="ECO:0000313" key="1">
    <source>
        <dbReference type="EMBL" id="MBO8482421.1"/>
    </source>
</evidence>
<dbReference type="EMBL" id="JADILY010000162">
    <property type="protein sequence ID" value="MBO8482421.1"/>
    <property type="molecule type" value="Genomic_DNA"/>
</dbReference>
<dbReference type="Pfam" id="PF09674">
    <property type="entry name" value="DUF2400"/>
    <property type="match status" value="2"/>
</dbReference>
<dbReference type="Proteomes" id="UP000823772">
    <property type="component" value="Unassembled WGS sequence"/>
</dbReference>
<reference evidence="1" key="2">
    <citation type="journal article" date="2021" name="PeerJ">
        <title>Extensive microbial diversity within the chicken gut microbiome revealed by metagenomics and culture.</title>
        <authorList>
            <person name="Gilroy R."/>
            <person name="Ravi A."/>
            <person name="Getino M."/>
            <person name="Pursley I."/>
            <person name="Horton D.L."/>
            <person name="Alikhan N.F."/>
            <person name="Baker D."/>
            <person name="Gharbi K."/>
            <person name="Hall N."/>
            <person name="Watson M."/>
            <person name="Adriaenssens E.M."/>
            <person name="Foster-Nyarko E."/>
            <person name="Jarju S."/>
            <person name="Secka A."/>
            <person name="Antonio M."/>
            <person name="Oren A."/>
            <person name="Chaudhuri R.R."/>
            <person name="La Ragione R."/>
            <person name="Hildebrand F."/>
            <person name="Pallen M.J."/>
        </authorList>
    </citation>
    <scope>NUCLEOTIDE SEQUENCE</scope>
    <source>
        <strain evidence="1">B3-2255</strain>
    </source>
</reference>
<dbReference type="AlphaFoldDB" id="A0A9D9J253"/>
<comment type="caution">
    <text evidence="1">The sequence shown here is derived from an EMBL/GenBank/DDBJ whole genome shotgun (WGS) entry which is preliminary data.</text>
</comment>
<accession>A0A9D9J253</accession>